<reference evidence="3" key="1">
    <citation type="submission" date="2016-06" db="EMBL/GenBank/DDBJ databases">
        <authorList>
            <person name="Sutton G."/>
            <person name="Brinkac L."/>
            <person name="Sanka R."/>
            <person name="Adams M."/>
            <person name="Lau E."/>
            <person name="Sam S."/>
            <person name="Sreng N."/>
            <person name="Him V."/>
            <person name="Kerleguer A."/>
            <person name="Cheng S."/>
        </authorList>
    </citation>
    <scope>NUCLEOTIDE SEQUENCE [LARGE SCALE GENOMIC DNA]</scope>
    <source>
        <strain evidence="3">E861</strain>
    </source>
</reference>
<dbReference type="Pfam" id="PF14417">
    <property type="entry name" value="MEDS"/>
    <property type="match status" value="1"/>
</dbReference>
<organism evidence="2 3">
    <name type="scientific">Mycobacterium kyorinense</name>
    <dbReference type="NCBI Taxonomy" id="487514"/>
    <lineage>
        <taxon>Bacteria</taxon>
        <taxon>Bacillati</taxon>
        <taxon>Actinomycetota</taxon>
        <taxon>Actinomycetes</taxon>
        <taxon>Mycobacteriales</taxon>
        <taxon>Mycobacteriaceae</taxon>
        <taxon>Mycobacterium</taxon>
    </lineage>
</organism>
<gene>
    <name evidence="2" type="ORF">A5707_04860</name>
</gene>
<dbReference type="AlphaFoldDB" id="A0A1A2Z3F8"/>
<dbReference type="OrthoDB" id="5179750at2"/>
<dbReference type="RefSeq" id="WP_065015536.1">
    <property type="nucleotide sequence ID" value="NZ_LZKJ01000145.1"/>
</dbReference>
<dbReference type="InterPro" id="IPR025847">
    <property type="entry name" value="MEDS_domain"/>
</dbReference>
<dbReference type="EMBL" id="LZKJ01000145">
    <property type="protein sequence ID" value="OBI43721.1"/>
    <property type="molecule type" value="Genomic_DNA"/>
</dbReference>
<evidence type="ECO:0000259" key="1">
    <source>
        <dbReference type="Pfam" id="PF14417"/>
    </source>
</evidence>
<sequence>MTRRQGAVASVAGLGPHAHVGWGYRDRSVFLARAAEYIADGLRRNQRILYACDGSRTELLKELTEMGFADAIQAGLISATPVDEHYRFVPGTDVVDPEATVAYAVAALQRIVATGCSGCRAVADGAAFVRTPEQREAFSRLEYLVDQKMTALPFSALCAYNLEILGDTAKEVVCLHPFVSRGASGFRIYAEQGIDFALAGEIDAADDAAFSAALQRIWPLTGADEVTVDAQCLDFVTHRQLFTLDQLAGADGRQVVLRTDQPMVARLAELLELTNLRTEILPPFFAAG</sequence>
<dbReference type="Proteomes" id="UP000093592">
    <property type="component" value="Unassembled WGS sequence"/>
</dbReference>
<comment type="caution">
    <text evidence="2">The sequence shown here is derived from an EMBL/GenBank/DDBJ whole genome shotgun (WGS) entry which is preliminary data.</text>
</comment>
<evidence type="ECO:0000313" key="2">
    <source>
        <dbReference type="EMBL" id="OBI43721.1"/>
    </source>
</evidence>
<protein>
    <recommendedName>
        <fullName evidence="1">MEDS domain-containing protein</fullName>
    </recommendedName>
</protein>
<feature type="domain" description="MEDS" evidence="1">
    <location>
        <begin position="19"/>
        <end position="177"/>
    </location>
</feature>
<name>A0A1A2Z3F8_9MYCO</name>
<proteinExistence type="predicted"/>
<evidence type="ECO:0000313" key="3">
    <source>
        <dbReference type="Proteomes" id="UP000093592"/>
    </source>
</evidence>
<accession>A0A1A2Z3F8</accession>